<name>J1I6E9_9BACT</name>
<dbReference type="Gene3D" id="2.120.10.30">
    <property type="entry name" value="TolB, C-terminal domain"/>
    <property type="match status" value="1"/>
</dbReference>
<dbReference type="SUPFAM" id="SSF82171">
    <property type="entry name" value="DPP6 N-terminal domain-like"/>
    <property type="match status" value="1"/>
</dbReference>
<dbReference type="InterPro" id="IPR011659">
    <property type="entry name" value="WD40"/>
</dbReference>
<reference evidence="4" key="1">
    <citation type="journal article" date="2012" name="Stand. Genomic Sci.">
        <title>Permanent draft genome sequence of the gliding predator Saprospira grandis strain Sa g1 (= HR1).</title>
        <authorList>
            <person name="Mavromatis K."/>
            <person name="Chertkov O."/>
            <person name="Lapidus A."/>
            <person name="Nolan M."/>
            <person name="Lucas S."/>
            <person name="Tice H."/>
            <person name="Del Rio T.G."/>
            <person name="Cheng J.F."/>
            <person name="Han C."/>
            <person name="Tapia R."/>
            <person name="Bruce D."/>
            <person name="Goodwin L.A."/>
            <person name="Pitluck S."/>
            <person name="Huntemann M."/>
            <person name="Liolios K."/>
            <person name="Pagani I."/>
            <person name="Ivanova N."/>
            <person name="Mikhailova N."/>
            <person name="Pati A."/>
            <person name="Chen A."/>
            <person name="Palaniappan K."/>
            <person name="Land M."/>
            <person name="Brambilla E.M."/>
            <person name="Rohde M."/>
            <person name="Spring S."/>
            <person name="Goker M."/>
            <person name="Detter J.C."/>
            <person name="Bristow J."/>
            <person name="Eisen J.A."/>
            <person name="Markowitz V."/>
            <person name="Hugenholtz P."/>
            <person name="Kyrpides N.C."/>
            <person name="Klenk H.P."/>
            <person name="Woyke T."/>
        </authorList>
    </citation>
    <scope>NUCLEOTIDE SEQUENCE [LARGE SCALE GENOMIC DNA]</scope>
    <source>
        <strain evidence="4">DSM 2844</strain>
    </source>
</reference>
<gene>
    <name evidence="3" type="ORF">SapgrDRAFT_2290</name>
</gene>
<proteinExistence type="predicted"/>
<dbReference type="InterPro" id="IPR011042">
    <property type="entry name" value="6-blade_b-propeller_TolB-like"/>
</dbReference>
<dbReference type="AlphaFoldDB" id="J1I6E9"/>
<protein>
    <submittedName>
        <fullName evidence="3">WD40-like beta propeller repeat protein</fullName>
    </submittedName>
</protein>
<evidence type="ECO:0000256" key="1">
    <source>
        <dbReference type="SAM" id="MobiDB-lite"/>
    </source>
</evidence>
<dbReference type="InterPro" id="IPR011990">
    <property type="entry name" value="TPR-like_helical_dom_sf"/>
</dbReference>
<dbReference type="EMBL" id="JH719942">
    <property type="protein sequence ID" value="EJF53963.1"/>
    <property type="molecule type" value="Genomic_DNA"/>
</dbReference>
<evidence type="ECO:0000256" key="2">
    <source>
        <dbReference type="SAM" id="SignalP"/>
    </source>
</evidence>
<feature type="chain" id="PRO_5003743432" evidence="2">
    <location>
        <begin position="23"/>
        <end position="749"/>
    </location>
</feature>
<accession>J1I6E9</accession>
<dbReference type="SUPFAM" id="SSF48452">
    <property type="entry name" value="TPR-like"/>
    <property type="match status" value="1"/>
</dbReference>
<dbReference type="HOGENOM" id="CLU_371678_0_0_10"/>
<feature type="region of interest" description="Disordered" evidence="1">
    <location>
        <begin position="600"/>
        <end position="628"/>
    </location>
</feature>
<evidence type="ECO:0000313" key="3">
    <source>
        <dbReference type="EMBL" id="EJF53963.1"/>
    </source>
</evidence>
<feature type="compositionally biased region" description="Basic and acidic residues" evidence="1">
    <location>
        <begin position="611"/>
        <end position="621"/>
    </location>
</feature>
<sequence length="749" mass="83816">MILRTTSIFLLLLCLGWGSLSAQTNWKDLKKEAEAAAADRDFALAGVRYGQAFELKRSQMELAYLAGDYFLKARDYPQALKYLVIAKAEDKNDYELLGLKYALALKQTGEYKQAESAFRQFIGQYDGPQADYWKERASHEIDGCQFGIKAAEQAKELPLQLLSSQINGEKNEFAPIWLNGQLYFSSSRDRKTVLYSSEKTGNIDSWSKAAPFAGNAKINGDFAGGSFTADGRRFYFSMKNKEGKYAIYLLVQESGRWSNPIPLPIYINESAYNSSYPFVVEQDGKEILYFASDRPGSKGGYDIWRSIRQAESKSFNFSLPQNLGPNINTFADELSPYYSEKDQALYFSSNGHLSAGGLDLFKAQSTGKGWELAQNLGFPINSPADELYYTEGAKGSFFVSNRSIEGQTAPANENIYYLGAAKNIELKVEGIIYAESDPKKEPIADVQIQLFEQTADNEELVYSAKLGLQGYSISLEANKRYLVILTAEGYQTASFELATLDIKRSETQNNPIALRAAELVTQAPKKEFKSPFFAIVPQEYTGEEKAFELPKRAEDPKTGKAYPAGSTEAELYERVAKIAARSPSNKVYWAKNNLLPLKGEEEPIVANTPPPKEEPKEEAPKSNKKLGKGLHKHYDESQEDAAEEGVSYVIQVSAVRRYKAAKYEELQEGPLGDYELSFETIELNITRVLVVPPRRNIDGSIGFKKKTEALNILYHIINSTQFTKAFVIEYKDGERVGKGFRGLSQDDEI</sequence>
<dbReference type="Proteomes" id="UP000005113">
    <property type="component" value="Unassembled WGS sequence"/>
</dbReference>
<dbReference type="OrthoDB" id="1488841at2"/>
<feature type="signal peptide" evidence="2">
    <location>
        <begin position="1"/>
        <end position="22"/>
    </location>
</feature>
<keyword evidence="2" id="KW-0732">Signal</keyword>
<organism evidence="3 4">
    <name type="scientific">Saprospira grandis DSM 2844</name>
    <dbReference type="NCBI Taxonomy" id="694433"/>
    <lineage>
        <taxon>Bacteria</taxon>
        <taxon>Pseudomonadati</taxon>
        <taxon>Bacteroidota</taxon>
        <taxon>Saprospiria</taxon>
        <taxon>Saprospirales</taxon>
        <taxon>Saprospiraceae</taxon>
        <taxon>Saprospira</taxon>
    </lineage>
</organism>
<dbReference type="Pfam" id="PF07676">
    <property type="entry name" value="PD40"/>
    <property type="match status" value="2"/>
</dbReference>
<dbReference type="RefSeq" id="WP_002659642.1">
    <property type="nucleotide sequence ID" value="NZ_JH719942.1"/>
</dbReference>
<evidence type="ECO:0000313" key="4">
    <source>
        <dbReference type="Proteomes" id="UP000005113"/>
    </source>
</evidence>
<dbReference type="Gene3D" id="1.25.40.10">
    <property type="entry name" value="Tetratricopeptide repeat domain"/>
    <property type="match status" value="1"/>
</dbReference>